<dbReference type="OrthoDB" id="964745at2"/>
<dbReference type="Pfam" id="PF18962">
    <property type="entry name" value="Por_Secre_tail"/>
    <property type="match status" value="1"/>
</dbReference>
<dbReference type="Proteomes" id="UP000241964">
    <property type="component" value="Unassembled WGS sequence"/>
</dbReference>
<keyword evidence="2" id="KW-1133">Transmembrane helix</keyword>
<keyword evidence="5" id="KW-1185">Reference proteome</keyword>
<dbReference type="PANTHER" id="PTHR36220">
    <property type="entry name" value="UNNAMED PRODUCT"/>
    <property type="match status" value="1"/>
</dbReference>
<dbReference type="InterPro" id="IPR013517">
    <property type="entry name" value="FG-GAP"/>
</dbReference>
<dbReference type="InterPro" id="IPR026444">
    <property type="entry name" value="Secre_tail"/>
</dbReference>
<name>A0A2P8G275_9BACT</name>
<dbReference type="Pfam" id="PF14312">
    <property type="entry name" value="FG-GAP_2"/>
    <property type="match status" value="7"/>
</dbReference>
<accession>A0A2P8G275</accession>
<keyword evidence="1" id="KW-0732">Signal</keyword>
<keyword evidence="2" id="KW-0472">Membrane</keyword>
<evidence type="ECO:0000256" key="2">
    <source>
        <dbReference type="SAM" id="Phobius"/>
    </source>
</evidence>
<proteinExistence type="predicted"/>
<keyword evidence="2" id="KW-0812">Transmembrane</keyword>
<dbReference type="EMBL" id="PYAS01000007">
    <property type="protein sequence ID" value="PSL28061.1"/>
    <property type="molecule type" value="Genomic_DNA"/>
</dbReference>
<dbReference type="PANTHER" id="PTHR36220:SF1">
    <property type="entry name" value="GAMMA TUBULIN COMPLEX COMPONENT C-TERMINAL DOMAIN-CONTAINING PROTEIN"/>
    <property type="match status" value="1"/>
</dbReference>
<feature type="transmembrane region" description="Helical" evidence="2">
    <location>
        <begin position="24"/>
        <end position="44"/>
    </location>
</feature>
<feature type="domain" description="Secretion system C-terminal sorting" evidence="3">
    <location>
        <begin position="603"/>
        <end position="674"/>
    </location>
</feature>
<dbReference type="Gene3D" id="2.130.10.130">
    <property type="entry name" value="Integrin alpha, N-terminal"/>
    <property type="match status" value="2"/>
</dbReference>
<evidence type="ECO:0000259" key="3">
    <source>
        <dbReference type="Pfam" id="PF18962"/>
    </source>
</evidence>
<organism evidence="4 5">
    <name type="scientific">Dyadobacter jiangsuensis</name>
    <dbReference type="NCBI Taxonomy" id="1591085"/>
    <lineage>
        <taxon>Bacteria</taxon>
        <taxon>Pseudomonadati</taxon>
        <taxon>Bacteroidota</taxon>
        <taxon>Cytophagia</taxon>
        <taxon>Cytophagales</taxon>
        <taxon>Spirosomataceae</taxon>
        <taxon>Dyadobacter</taxon>
    </lineage>
</organism>
<dbReference type="SUPFAM" id="SSF69318">
    <property type="entry name" value="Integrin alpha N-terminal domain"/>
    <property type="match status" value="1"/>
</dbReference>
<evidence type="ECO:0000256" key="1">
    <source>
        <dbReference type="ARBA" id="ARBA00022729"/>
    </source>
</evidence>
<evidence type="ECO:0000313" key="5">
    <source>
        <dbReference type="Proteomes" id="UP000241964"/>
    </source>
</evidence>
<sequence>MVQLLLVKVFNFLNLTDVKPPLQILLKMIVFGVIFLVSPFTILAQTWKQVIKVTALNNSGDSSARSANDFYGRSVAISGNYAIVSAYFEDEDGDGVNTVGNTGAAYILYNNAGTWMQIRKITAPVREANDLFGHSVSISGDYAIVGALSEDEDASEANTVSNAGSAYIFKKDQGGPDNWGLVRKVVAPVREVDDKFGYAVSISGDYAIVGAYEDDEDVNETNTLAGSGSAYIFKMDQGGADNWGLLKKITATIRGTQDWFGFAVDIKGDYIIVGAHLEKEDALEANTLNFPGSAYIFKKDYGGVDHWGQVKKIVASDRGNNDLYGWSVAISGEYAIVSAYVEDEDELGVNTVSSAGSAYIYKRDQGGADNWGQVRKIVEPVRAEQDNFGVWVDVEGDYAVVGAFMEDEDASEANTMGNSGSVYIFKKDQGGADNWGLMQKITTEDRSGGDNFGVSLGIDGEHIIVGAYGEDDDAAGANAIANAGSAYFFALGPPLPVTLISFEAIKSENQALLDWTTTMESNSAYFDIQKSGDAHAWQTIGRVLASVNSEQLRSYTFNDNHALDEDSPGAVNLYRLKMVDSDGSFAYSRIVSLSLGNARRSVLYPNPVFYKLFCNPADVPKIESVTIINSVGQVMLRSFGNFKEGISVDHLNPGAYIGQIRNKAGSVQYQKIIVTR</sequence>
<gene>
    <name evidence="4" type="ORF">CLV60_107326</name>
</gene>
<dbReference type="InterPro" id="IPR028994">
    <property type="entry name" value="Integrin_alpha_N"/>
</dbReference>
<reference evidence="4 5" key="1">
    <citation type="submission" date="2018-03" db="EMBL/GenBank/DDBJ databases">
        <title>Genomic Encyclopedia of Archaeal and Bacterial Type Strains, Phase II (KMG-II): from individual species to whole genera.</title>
        <authorList>
            <person name="Goeker M."/>
        </authorList>
    </citation>
    <scope>NUCLEOTIDE SEQUENCE [LARGE SCALE GENOMIC DNA]</scope>
    <source>
        <strain evidence="4 5">DSM 29057</strain>
    </source>
</reference>
<comment type="caution">
    <text evidence="4">The sequence shown here is derived from an EMBL/GenBank/DDBJ whole genome shotgun (WGS) entry which is preliminary data.</text>
</comment>
<dbReference type="AlphaFoldDB" id="A0A2P8G275"/>
<protein>
    <submittedName>
        <fullName evidence="4">Putative secreted protein (Por secretion system target)</fullName>
    </submittedName>
</protein>
<dbReference type="NCBIfam" id="TIGR04183">
    <property type="entry name" value="Por_Secre_tail"/>
    <property type="match status" value="1"/>
</dbReference>
<evidence type="ECO:0000313" key="4">
    <source>
        <dbReference type="EMBL" id="PSL28061.1"/>
    </source>
</evidence>